<dbReference type="InterPro" id="IPR012341">
    <property type="entry name" value="6hp_glycosidase-like_sf"/>
</dbReference>
<feature type="domain" description="Glycogen debranching enzyme bacterial and archaeal type N-terminal" evidence="2">
    <location>
        <begin position="20"/>
        <end position="237"/>
    </location>
</feature>
<dbReference type="PANTHER" id="PTHR10569:SF2">
    <property type="entry name" value="GLYCOGEN DEBRANCHING ENZYME"/>
    <property type="match status" value="1"/>
</dbReference>
<evidence type="ECO:0000313" key="3">
    <source>
        <dbReference type="EMBL" id="EFB89629.1"/>
    </source>
</evidence>
<keyword evidence="4" id="KW-1185">Reference proteome</keyword>
<reference evidence="3 4" key="1">
    <citation type="submission" date="2009-12" db="EMBL/GenBank/DDBJ databases">
        <authorList>
            <person name="Shrivastava S."/>
            <person name="Madupu R."/>
            <person name="Durkin A.S."/>
            <person name="Torralba M."/>
            <person name="Methe B."/>
            <person name="Sutton G.G."/>
            <person name="Strausberg R.L."/>
            <person name="Nelson K.E."/>
        </authorList>
    </citation>
    <scope>NUCLEOTIDE SEQUENCE [LARGE SCALE GENOMIC DNA]</scope>
    <source>
        <strain evidence="3 4">W5455</strain>
    </source>
</reference>
<dbReference type="EMBL" id="ADFP01000124">
    <property type="protein sequence ID" value="EFB89629.1"/>
    <property type="molecule type" value="Genomic_DNA"/>
</dbReference>
<dbReference type="Pfam" id="PF06202">
    <property type="entry name" value="GDE_C"/>
    <property type="match status" value="1"/>
</dbReference>
<accession>A0ABP2HTL6</accession>
<dbReference type="InterPro" id="IPR006451">
    <property type="entry name" value="Glycogen_debranch_arc"/>
</dbReference>
<dbReference type="SUPFAM" id="SSF48208">
    <property type="entry name" value="Six-hairpin glycosidases"/>
    <property type="match status" value="1"/>
</dbReference>
<dbReference type="NCBIfam" id="TIGR01561">
    <property type="entry name" value="gde_arch"/>
    <property type="match status" value="1"/>
</dbReference>
<evidence type="ECO:0000313" key="4">
    <source>
        <dbReference type="Proteomes" id="UP000006462"/>
    </source>
</evidence>
<protein>
    <submittedName>
        <fullName evidence="3">Glycogen debranching enzyme, archaeal type</fullName>
    </submittedName>
</protein>
<dbReference type="Pfam" id="PF12439">
    <property type="entry name" value="GDE_N"/>
    <property type="match status" value="1"/>
</dbReference>
<dbReference type="InterPro" id="IPR032790">
    <property type="entry name" value="GDE_C"/>
</dbReference>
<dbReference type="InterPro" id="IPR008928">
    <property type="entry name" value="6-hairpin_glycosidase_sf"/>
</dbReference>
<organism evidence="3 4">
    <name type="scientific">Pyramidobacter piscolens W5455</name>
    <dbReference type="NCBI Taxonomy" id="352165"/>
    <lineage>
        <taxon>Bacteria</taxon>
        <taxon>Thermotogati</taxon>
        <taxon>Synergistota</taxon>
        <taxon>Synergistia</taxon>
        <taxon>Synergistales</taxon>
        <taxon>Dethiosulfovibrionaceae</taxon>
        <taxon>Pyramidobacter</taxon>
    </lineage>
</organism>
<feature type="domain" description="Glycogen debranching enzyme C-terminal" evidence="1">
    <location>
        <begin position="283"/>
        <end position="644"/>
    </location>
</feature>
<name>A0ABP2HTL6_9BACT</name>
<dbReference type="InterPro" id="IPR010401">
    <property type="entry name" value="AGL/Gdb1"/>
</dbReference>
<proteinExistence type="predicted"/>
<evidence type="ECO:0000259" key="1">
    <source>
        <dbReference type="Pfam" id="PF06202"/>
    </source>
</evidence>
<dbReference type="Proteomes" id="UP000006462">
    <property type="component" value="Unassembled WGS sequence"/>
</dbReference>
<comment type="caution">
    <text evidence="3">The sequence shown here is derived from an EMBL/GenBank/DDBJ whole genome shotgun (WGS) entry which is preliminary data.</text>
</comment>
<dbReference type="Gene3D" id="1.50.10.10">
    <property type="match status" value="1"/>
</dbReference>
<dbReference type="InterPro" id="IPR024742">
    <property type="entry name" value="Glycogen_debranch_N"/>
</dbReference>
<gene>
    <name evidence="3" type="ORF">HMPREF7215_1005</name>
</gene>
<dbReference type="PANTHER" id="PTHR10569">
    <property type="entry name" value="GLYCOGEN DEBRANCHING ENZYME"/>
    <property type="match status" value="1"/>
</dbReference>
<sequence>MNFKYNKAICQNLRESLRLEWLETNGLGDYASSSIVSCNTRRYHGLFVANLDRPAGRHVLLSALEESLLLGGHEFFFSCRQHPDNFFPKGHEYLREAEIGAWPLFRYRIGDAVLTREIVMPHGEHRVLIRYSLEGGAAQAKLRIKPLLAYRNFHALTHANMNLHVRTWPETAGFKVEPYDGMPPLFMQTDGRFTFLPSPDWYYNAEYLIERERGFPYAEDLFQPGLFEIELAPQRPVILSAALQPTGKAARLARLWNDETRRRLSRGEDGSLTAHLEREGEKFLIDSPRNGKIVIAGYPWFDAWGRDTFIALPGLTFCAGRSQEGVDILAGAGRAMKNGLIPNCYGADGVHHSYNSADASLWYVWAVQQMTEQAANGLQLVKNLCWQPVKEIIAAYADGRAPHTRMDEAGLLHVGAPDTQLTWMDASVGGRPVTPRWGCPVEINALWYNALVFAGKTAAALGETPPWDKKRLAALKKEFQRRFWSEERGYLADVWRENGADWSFRPNQLFAASLPEPVLDRPLAAEMLARVRTLLLTPYGLRTLSPADANYRSLYEGSPEERDSAYHQGTVWPWLLGAYGDTLLFALWDRPAAARHLLGTITPLCTAHLREYGIGSVAEIFDAAPPYRPNGAVAQAWSVAELLRVLKKMQRAAPGVYRRWEAHLREETM</sequence>
<evidence type="ECO:0000259" key="2">
    <source>
        <dbReference type="Pfam" id="PF12439"/>
    </source>
</evidence>
<dbReference type="RefSeq" id="WP_009165916.1">
    <property type="nucleotide sequence ID" value="NZ_ADFP01000124.1"/>
</dbReference>